<dbReference type="AlphaFoldDB" id="A0A922L3Y7"/>
<keyword evidence="1" id="KW-0472">Membrane</keyword>
<feature type="transmembrane region" description="Helical" evidence="1">
    <location>
        <begin position="12"/>
        <end position="36"/>
    </location>
</feature>
<evidence type="ECO:0000313" key="2">
    <source>
        <dbReference type="EMBL" id="KAH9516115.1"/>
    </source>
</evidence>
<organism evidence="2 3">
    <name type="scientific">Dermatophagoides farinae</name>
    <name type="common">American house dust mite</name>
    <dbReference type="NCBI Taxonomy" id="6954"/>
    <lineage>
        <taxon>Eukaryota</taxon>
        <taxon>Metazoa</taxon>
        <taxon>Ecdysozoa</taxon>
        <taxon>Arthropoda</taxon>
        <taxon>Chelicerata</taxon>
        <taxon>Arachnida</taxon>
        <taxon>Acari</taxon>
        <taxon>Acariformes</taxon>
        <taxon>Sarcoptiformes</taxon>
        <taxon>Astigmata</taxon>
        <taxon>Psoroptidia</taxon>
        <taxon>Analgoidea</taxon>
        <taxon>Pyroglyphidae</taxon>
        <taxon>Dermatophagoidinae</taxon>
        <taxon>Dermatophagoides</taxon>
    </lineage>
</organism>
<name>A0A922L3Y7_DERFA</name>
<evidence type="ECO:0000256" key="1">
    <source>
        <dbReference type="SAM" id="Phobius"/>
    </source>
</evidence>
<evidence type="ECO:0000313" key="3">
    <source>
        <dbReference type="Proteomes" id="UP000790347"/>
    </source>
</evidence>
<sequence length="65" mass="7180">MKYDASQPTGKTISHLFNLSTNIVTHIIVICLPLFINFSVMIVVMDTVIACTLFLFNLCAHNGGH</sequence>
<comment type="caution">
    <text evidence="2">The sequence shown here is derived from an EMBL/GenBank/DDBJ whole genome shotgun (WGS) entry which is preliminary data.</text>
</comment>
<dbReference type="Proteomes" id="UP000790347">
    <property type="component" value="Unassembled WGS sequence"/>
</dbReference>
<reference evidence="2" key="2">
    <citation type="journal article" date="2022" name="Res Sq">
        <title>Comparative Genomics Reveals Insights into the Divergent Evolution of Astigmatic Mites and Household Pest Adaptations.</title>
        <authorList>
            <person name="Xiong Q."/>
            <person name="Wan A.T.-Y."/>
            <person name="Liu X.-Y."/>
            <person name="Fung C.S.-H."/>
            <person name="Xiao X."/>
            <person name="Malainual N."/>
            <person name="Hou J."/>
            <person name="Wang L."/>
            <person name="Wang M."/>
            <person name="Yang K."/>
            <person name="Cui Y."/>
            <person name="Leung E."/>
            <person name="Nong W."/>
            <person name="Shin S.-K."/>
            <person name="Au S."/>
            <person name="Jeong K.Y."/>
            <person name="Chew F.T."/>
            <person name="Hui J."/>
            <person name="Leung T.F."/>
            <person name="Tungtrongchitr A."/>
            <person name="Zhong N."/>
            <person name="Liu Z."/>
            <person name="Tsui S."/>
        </authorList>
    </citation>
    <scope>NUCLEOTIDE SEQUENCE</scope>
    <source>
        <strain evidence="2">Derf</strain>
        <tissue evidence="2">Whole organism</tissue>
    </source>
</reference>
<keyword evidence="3" id="KW-1185">Reference proteome</keyword>
<keyword evidence="1" id="KW-0812">Transmembrane</keyword>
<keyword evidence="1" id="KW-1133">Transmembrane helix</keyword>
<accession>A0A922L3Y7</accession>
<reference evidence="2" key="1">
    <citation type="submission" date="2013-05" db="EMBL/GenBank/DDBJ databases">
        <authorList>
            <person name="Yim A.K.Y."/>
            <person name="Chan T.F."/>
            <person name="Ji K.M."/>
            <person name="Liu X.Y."/>
            <person name="Zhou J.W."/>
            <person name="Li R.Q."/>
            <person name="Yang K.Y."/>
            <person name="Li J."/>
            <person name="Li M."/>
            <person name="Law P.T.W."/>
            <person name="Wu Y.L."/>
            <person name="Cai Z.L."/>
            <person name="Qin H."/>
            <person name="Bao Y."/>
            <person name="Leung R.K.K."/>
            <person name="Ng P.K.S."/>
            <person name="Zou J."/>
            <person name="Zhong X.J."/>
            <person name="Ran P.X."/>
            <person name="Zhong N.S."/>
            <person name="Liu Z.G."/>
            <person name="Tsui S.K.W."/>
        </authorList>
    </citation>
    <scope>NUCLEOTIDE SEQUENCE</scope>
    <source>
        <strain evidence="2">Derf</strain>
        <tissue evidence="2">Whole organism</tissue>
    </source>
</reference>
<gene>
    <name evidence="2" type="ORF">DERF_006877</name>
</gene>
<proteinExistence type="predicted"/>
<dbReference type="EMBL" id="ASGP02000003">
    <property type="protein sequence ID" value="KAH9516115.1"/>
    <property type="molecule type" value="Genomic_DNA"/>
</dbReference>
<protein>
    <submittedName>
        <fullName evidence="2">Uncharacterized protein</fullName>
    </submittedName>
</protein>